<dbReference type="AlphaFoldDB" id="A0A254PR87"/>
<evidence type="ECO:0008006" key="3">
    <source>
        <dbReference type="Google" id="ProtNLM"/>
    </source>
</evidence>
<dbReference type="OrthoDB" id="9798158at2"/>
<keyword evidence="2" id="KW-1185">Reference proteome</keyword>
<dbReference type="Pfam" id="PF04365">
    <property type="entry name" value="BrnT_toxin"/>
    <property type="match status" value="1"/>
</dbReference>
<dbReference type="Proteomes" id="UP000197528">
    <property type="component" value="Unassembled WGS sequence"/>
</dbReference>
<dbReference type="EMBL" id="NGUP01000004">
    <property type="protein sequence ID" value="OWS69060.1"/>
    <property type="molecule type" value="Genomic_DNA"/>
</dbReference>
<organism evidence="1 2">
    <name type="scientific">Polynucleobacter campilacus</name>
    <dbReference type="NCBI Taxonomy" id="1743163"/>
    <lineage>
        <taxon>Bacteria</taxon>
        <taxon>Pseudomonadati</taxon>
        <taxon>Pseudomonadota</taxon>
        <taxon>Betaproteobacteria</taxon>
        <taxon>Burkholderiales</taxon>
        <taxon>Burkholderiaceae</taxon>
        <taxon>Polynucleobacter</taxon>
    </lineage>
</organism>
<evidence type="ECO:0000313" key="1">
    <source>
        <dbReference type="EMBL" id="OWS69060.1"/>
    </source>
</evidence>
<name>A0A254PR87_9BURK</name>
<evidence type="ECO:0000313" key="2">
    <source>
        <dbReference type="Proteomes" id="UP000197528"/>
    </source>
</evidence>
<dbReference type="Gene3D" id="3.10.450.530">
    <property type="entry name" value="Ribonuclease toxin, BrnT, of type II toxin-antitoxin system"/>
    <property type="match status" value="1"/>
</dbReference>
<proteinExistence type="predicted"/>
<gene>
    <name evidence="1" type="ORF">CBI31_08260</name>
</gene>
<protein>
    <recommendedName>
        <fullName evidence="3">BrnT family toxin</fullName>
    </recommendedName>
</protein>
<sequence>MIEFDDVKREITLFVRGLDMARANEIFEASHMDQIDYRKDYGELRIRTFGYLDSKPVFIVWTYRGSNRRIISMRRANEREIKKYEGRMG</sequence>
<dbReference type="InterPro" id="IPR007460">
    <property type="entry name" value="BrnT_toxin"/>
</dbReference>
<comment type="caution">
    <text evidence="1">The sequence shown here is derived from an EMBL/GenBank/DDBJ whole genome shotgun (WGS) entry which is preliminary data.</text>
</comment>
<reference evidence="1 2" key="1">
    <citation type="submission" date="2017-05" db="EMBL/GenBank/DDBJ databases">
        <title>Genome of Polynucleobacter sp. MWH-Feld-100.</title>
        <authorList>
            <person name="Hahn M.W."/>
        </authorList>
    </citation>
    <scope>NUCLEOTIDE SEQUENCE [LARGE SCALE GENOMIC DNA]</scope>
    <source>
        <strain evidence="1 2">MWH-Feld-100</strain>
    </source>
</reference>
<accession>A0A254PR87</accession>
<dbReference type="InterPro" id="IPR038573">
    <property type="entry name" value="BrnT_sf"/>
</dbReference>